<dbReference type="EMBL" id="QJHK01000007">
    <property type="protein sequence ID" value="PXY40873.1"/>
    <property type="molecule type" value="Genomic_DNA"/>
</dbReference>
<gene>
    <name evidence="3" type="ORF">DMB65_09855</name>
</gene>
<dbReference type="CDD" id="cd01026">
    <property type="entry name" value="TOPRIM_OLD"/>
    <property type="match status" value="1"/>
</dbReference>
<dbReference type="Proteomes" id="UP000247903">
    <property type="component" value="Unassembled WGS sequence"/>
</dbReference>
<dbReference type="OrthoDB" id="9792800at2"/>
<feature type="domain" description="OLD protein-like TOPRIM" evidence="2">
    <location>
        <begin position="440"/>
        <end position="506"/>
    </location>
</feature>
<dbReference type="GO" id="GO:0004519">
    <property type="term" value="F:endonuclease activity"/>
    <property type="evidence" value="ECO:0007669"/>
    <property type="project" value="UniProtKB-KW"/>
</dbReference>
<keyword evidence="4" id="KW-1185">Reference proteome</keyword>
<accession>A0A2V4BSQ1</accession>
<dbReference type="SUPFAM" id="SSF52540">
    <property type="entry name" value="P-loop containing nucleoside triphosphate hydrolases"/>
    <property type="match status" value="1"/>
</dbReference>
<name>A0A2V4BSQ1_9FLAO</name>
<dbReference type="Pfam" id="PF20469">
    <property type="entry name" value="OLD-like_TOPRIM"/>
    <property type="match status" value="1"/>
</dbReference>
<evidence type="ECO:0000313" key="3">
    <source>
        <dbReference type="EMBL" id="PXY40873.1"/>
    </source>
</evidence>
<dbReference type="AlphaFoldDB" id="A0A2V4BSQ1"/>
<dbReference type="InterPro" id="IPR041685">
    <property type="entry name" value="AAA_GajA/Old/RecF-like"/>
</dbReference>
<feature type="domain" description="Endonuclease GajA/Old nuclease/RecF-like AAA" evidence="1">
    <location>
        <begin position="1"/>
        <end position="387"/>
    </location>
</feature>
<dbReference type="Gene3D" id="3.40.50.300">
    <property type="entry name" value="P-loop containing nucleotide triphosphate hydrolases"/>
    <property type="match status" value="1"/>
</dbReference>
<evidence type="ECO:0000259" key="1">
    <source>
        <dbReference type="Pfam" id="PF13175"/>
    </source>
</evidence>
<dbReference type="InterPro" id="IPR051396">
    <property type="entry name" value="Bact_Antivir_Def_Nuclease"/>
</dbReference>
<keyword evidence="3" id="KW-0378">Hydrolase</keyword>
<protein>
    <submittedName>
        <fullName evidence="3">ATP-dependent endonuclease</fullName>
    </submittedName>
</protein>
<dbReference type="RefSeq" id="WP_110306484.1">
    <property type="nucleotide sequence ID" value="NZ_QJHK01000007.1"/>
</dbReference>
<dbReference type="PANTHER" id="PTHR43581:SF4">
    <property type="entry name" value="ATP_GTP PHOSPHATASE"/>
    <property type="match status" value="1"/>
</dbReference>
<reference evidence="3 4" key="1">
    <citation type="submission" date="2018-05" db="EMBL/GenBank/DDBJ databases">
        <title>Flavobacterium sp. strain IMCC34759, incomplete genome.</title>
        <authorList>
            <person name="Joung Y."/>
            <person name="Cho J."/>
        </authorList>
    </citation>
    <scope>NUCLEOTIDE SEQUENCE [LARGE SCALE GENOMIC DNA]</scope>
    <source>
        <strain evidence="3 4">IMCC34759</strain>
    </source>
</reference>
<evidence type="ECO:0000313" key="4">
    <source>
        <dbReference type="Proteomes" id="UP000247903"/>
    </source>
</evidence>
<dbReference type="InterPro" id="IPR034139">
    <property type="entry name" value="TOPRIM_OLD"/>
</dbReference>
<dbReference type="Pfam" id="PF13175">
    <property type="entry name" value="AAA_15"/>
    <property type="match status" value="1"/>
</dbReference>
<dbReference type="PANTHER" id="PTHR43581">
    <property type="entry name" value="ATP/GTP PHOSPHATASE"/>
    <property type="match status" value="1"/>
</dbReference>
<dbReference type="InterPro" id="IPR027417">
    <property type="entry name" value="P-loop_NTPase"/>
</dbReference>
<keyword evidence="3" id="KW-0540">Nuclease</keyword>
<proteinExistence type="predicted"/>
<keyword evidence="3" id="KW-0255">Endonuclease</keyword>
<sequence>MYISKLVIKNYRTFNDFKIVLKPLTLIIGENNIGKSNLLDSIGLIFGQDVSYHKRRVLEVSDFNYKEILRFKRQVLDFNIPAGDIIYPEILIECTLIGWDEDQESVVGDWYSNVNFTEATLTYRFATGSKFNREEDVQHQRNFITKFIKEHTQELYDKLLESAKLDLINFPISKYFYTIYGGGDSSSTANIYHLNQMKFELLDALRDACTELVASHNSRLLFRILNSKEEEKYQDLKGQLVGLQQAINDNATLQEIKNGISVQLDKISLATDETSNLVDLIFSLPDVSDLLKKISLIYGDNPIKIERNGTGRNNLLFISLVLSYVEDITRGHSSYFRVVGLEEPESHLHPNLQDHLAHNIESLIKVDGKKDFRKDIQLLITSHSTHITTKIDFENTVVLYRDGDKIESHYVLDGFSEKALGKKQIKYLNKYLDAVNANIFYSRKIILVEGISEKLLVPIFFERNMGHSTEKSSCCVINVNGLAFSYFLEIIKNGFFQKCLVLTDRDTDTKTKERADNLAAKYDDVDQIQVSITADSTFEKDLINANAKGKGRDILLAVLKDVRPNAGKSYISALGENPIDTAGFFALIEDYKSEFAYSLMLNLADSDPLTDGFVIPDYITKGLNFFS</sequence>
<comment type="caution">
    <text evidence="3">The sequence shown here is derived from an EMBL/GenBank/DDBJ whole genome shotgun (WGS) entry which is preliminary data.</text>
</comment>
<evidence type="ECO:0000259" key="2">
    <source>
        <dbReference type="Pfam" id="PF20469"/>
    </source>
</evidence>
<organism evidence="3 4">
    <name type="scientific">Flavobacterium cheongpyeongense</name>
    <dbReference type="NCBI Taxonomy" id="2212651"/>
    <lineage>
        <taxon>Bacteria</taxon>
        <taxon>Pseudomonadati</taxon>
        <taxon>Bacteroidota</taxon>
        <taxon>Flavobacteriia</taxon>
        <taxon>Flavobacteriales</taxon>
        <taxon>Flavobacteriaceae</taxon>
        <taxon>Flavobacterium</taxon>
    </lineage>
</organism>